<sequence length="275" mass="29991">AGDAGRLLAGGARRGLAPGRARRRAGRHRSRRHRGGLKPMRPLALRLSAFGAYAGAQEFDFAALGAQRLFLIHGPTGAGKTTLLDALCYALFGESSGAERDAQHLRSHHAEPGAASWVELDFALGATRYRIRRAPRQEAVGRGGKLVQRAPEVVLWELRGEDTPHLLADQERRVADAVAELLGYRAEEFRQVVLLPQGRFRELLTAPPGKRQEILATLFRTVLYERVEAELQQRARAALETAQRAEQHRLTLLGQSGAATPDEAAAALAAVEQQA</sequence>
<dbReference type="SUPFAM" id="SSF52540">
    <property type="entry name" value="P-loop containing nucleoside triphosphate hydrolases"/>
    <property type="match status" value="1"/>
</dbReference>
<dbReference type="InterPro" id="IPR027417">
    <property type="entry name" value="P-loop_NTPase"/>
</dbReference>
<keyword evidence="3" id="KW-1185">Reference proteome</keyword>
<gene>
    <name evidence="2" type="ORF">HMPREF0731_2730</name>
</gene>
<evidence type="ECO:0000259" key="1">
    <source>
        <dbReference type="Pfam" id="PF13476"/>
    </source>
</evidence>
<dbReference type="GO" id="GO:0006302">
    <property type="term" value="P:double-strand break repair"/>
    <property type="evidence" value="ECO:0007669"/>
    <property type="project" value="InterPro"/>
</dbReference>
<dbReference type="OrthoDB" id="9795626at2"/>
<evidence type="ECO:0000313" key="2">
    <source>
        <dbReference type="EMBL" id="EFH11050.1"/>
    </source>
</evidence>
<dbReference type="PANTHER" id="PTHR32114">
    <property type="entry name" value="ABC TRANSPORTER ABCH.3"/>
    <property type="match status" value="1"/>
</dbReference>
<dbReference type="AlphaFoldDB" id="D5RNR9"/>
<dbReference type="PANTHER" id="PTHR32114:SF2">
    <property type="entry name" value="ABC TRANSPORTER ABCH.3"/>
    <property type="match status" value="1"/>
</dbReference>
<proteinExistence type="predicted"/>
<feature type="non-terminal residue" evidence="2">
    <location>
        <position position="275"/>
    </location>
</feature>
<name>D5RNR9_9PROT</name>
<feature type="non-terminal residue" evidence="2">
    <location>
        <position position="1"/>
    </location>
</feature>
<feature type="domain" description="Rad50/SbcC-type AAA" evidence="1">
    <location>
        <begin position="45"/>
        <end position="243"/>
    </location>
</feature>
<comment type="caution">
    <text evidence="2">The sequence shown here is derived from an EMBL/GenBank/DDBJ whole genome shotgun (WGS) entry which is preliminary data.</text>
</comment>
<organism evidence="2 3">
    <name type="scientific">Pseudoroseomonas cervicalis ATCC 49957</name>
    <dbReference type="NCBI Taxonomy" id="525371"/>
    <lineage>
        <taxon>Bacteria</taxon>
        <taxon>Pseudomonadati</taxon>
        <taxon>Pseudomonadota</taxon>
        <taxon>Alphaproteobacteria</taxon>
        <taxon>Acetobacterales</taxon>
        <taxon>Roseomonadaceae</taxon>
        <taxon>Roseomonas</taxon>
    </lineage>
</organism>
<dbReference type="InterPro" id="IPR038729">
    <property type="entry name" value="Rad50/SbcC_AAA"/>
</dbReference>
<dbReference type="Gene3D" id="3.40.50.300">
    <property type="entry name" value="P-loop containing nucleotide triphosphate hydrolases"/>
    <property type="match status" value="1"/>
</dbReference>
<reference evidence="2 3" key="1">
    <citation type="submission" date="2010-04" db="EMBL/GenBank/DDBJ databases">
        <authorList>
            <person name="Qin X."/>
            <person name="Bachman B."/>
            <person name="Battles P."/>
            <person name="Bell A."/>
            <person name="Bess C."/>
            <person name="Bickham C."/>
            <person name="Chaboub L."/>
            <person name="Chen D."/>
            <person name="Coyle M."/>
            <person name="Deiros D.R."/>
            <person name="Dinh H."/>
            <person name="Forbes L."/>
            <person name="Fowler G."/>
            <person name="Francisco L."/>
            <person name="Fu Q."/>
            <person name="Gubbala S."/>
            <person name="Hale W."/>
            <person name="Han Y."/>
            <person name="Hemphill L."/>
            <person name="Highlander S.K."/>
            <person name="Hirani K."/>
            <person name="Hogues M."/>
            <person name="Jackson L."/>
            <person name="Jakkamsetti A."/>
            <person name="Javaid M."/>
            <person name="Jiang H."/>
            <person name="Korchina V."/>
            <person name="Kovar C."/>
            <person name="Lara F."/>
            <person name="Lee S."/>
            <person name="Mata R."/>
            <person name="Mathew T."/>
            <person name="Moen C."/>
            <person name="Morales K."/>
            <person name="Munidasa M."/>
            <person name="Nazareth L."/>
            <person name="Ngo R."/>
            <person name="Nguyen L."/>
            <person name="Okwuonu G."/>
            <person name="Ongeri F."/>
            <person name="Patil S."/>
            <person name="Petrosino J."/>
            <person name="Pham C."/>
            <person name="Pham P."/>
            <person name="Pu L.-L."/>
            <person name="Puazo M."/>
            <person name="Raj R."/>
            <person name="Reid J."/>
            <person name="Rouhana J."/>
            <person name="Saada N."/>
            <person name="Shang Y."/>
            <person name="Simmons D."/>
            <person name="Thornton R."/>
            <person name="Warren J."/>
            <person name="Weissenberger G."/>
            <person name="Zhang J."/>
            <person name="Zhang L."/>
            <person name="Zhou C."/>
            <person name="Zhu D."/>
            <person name="Muzny D."/>
            <person name="Worley K."/>
            <person name="Gibbs R."/>
        </authorList>
    </citation>
    <scope>NUCLEOTIDE SEQUENCE [LARGE SCALE GENOMIC DNA]</scope>
    <source>
        <strain evidence="2 3">ATCC 49957</strain>
    </source>
</reference>
<dbReference type="GO" id="GO:0016887">
    <property type="term" value="F:ATP hydrolysis activity"/>
    <property type="evidence" value="ECO:0007669"/>
    <property type="project" value="InterPro"/>
</dbReference>
<dbReference type="EMBL" id="ADVL01000537">
    <property type="protein sequence ID" value="EFH11050.1"/>
    <property type="molecule type" value="Genomic_DNA"/>
</dbReference>
<dbReference type="Proteomes" id="UP000005324">
    <property type="component" value="Unassembled WGS sequence"/>
</dbReference>
<evidence type="ECO:0000313" key="3">
    <source>
        <dbReference type="Proteomes" id="UP000005324"/>
    </source>
</evidence>
<dbReference type="Pfam" id="PF13476">
    <property type="entry name" value="AAA_23"/>
    <property type="match status" value="1"/>
</dbReference>
<protein>
    <recommendedName>
        <fullName evidence="1">Rad50/SbcC-type AAA domain-containing protein</fullName>
    </recommendedName>
</protein>
<accession>D5RNR9</accession>